<evidence type="ECO:0000313" key="2">
    <source>
        <dbReference type="EMBL" id="MCF7541848.1"/>
    </source>
</evidence>
<evidence type="ECO:0000313" key="3">
    <source>
        <dbReference type="Proteomes" id="UP001162905"/>
    </source>
</evidence>
<dbReference type="Proteomes" id="UP001162905">
    <property type="component" value="Unassembled WGS sequence"/>
</dbReference>
<evidence type="ECO:0000256" key="1">
    <source>
        <dbReference type="SAM" id="Phobius"/>
    </source>
</evidence>
<comment type="caution">
    <text evidence="2">The sequence shown here is derived from an EMBL/GenBank/DDBJ whole genome shotgun (WGS) entry which is preliminary data.</text>
</comment>
<keyword evidence="3" id="KW-1185">Reference proteome</keyword>
<accession>A0ABS9I404</accession>
<reference evidence="2" key="1">
    <citation type="submission" date="2022-01" db="EMBL/GenBank/DDBJ databases">
        <title>Pseudomonas sp. nov. isolated from Antarctic regolith.</title>
        <authorList>
            <person name="Novakova D."/>
            <person name="Sedlar K."/>
        </authorList>
    </citation>
    <scope>NUCLEOTIDE SEQUENCE</scope>
    <source>
        <strain evidence="2">P2647</strain>
    </source>
</reference>
<keyword evidence="1" id="KW-0812">Transmembrane</keyword>
<organism evidence="2 3">
    <name type="scientific">Pseudomonas petrae</name>
    <dbReference type="NCBI Taxonomy" id="2912190"/>
    <lineage>
        <taxon>Bacteria</taxon>
        <taxon>Pseudomonadati</taxon>
        <taxon>Pseudomonadota</taxon>
        <taxon>Gammaproteobacteria</taxon>
        <taxon>Pseudomonadales</taxon>
        <taxon>Pseudomonadaceae</taxon>
        <taxon>Pseudomonas</taxon>
    </lineage>
</organism>
<keyword evidence="1" id="KW-1133">Transmembrane helix</keyword>
<keyword evidence="1" id="KW-0472">Membrane</keyword>
<dbReference type="EMBL" id="JAKJXH010000005">
    <property type="protein sequence ID" value="MCF7541848.1"/>
    <property type="molecule type" value="Genomic_DNA"/>
</dbReference>
<protein>
    <submittedName>
        <fullName evidence="2">Uncharacterized protein</fullName>
    </submittedName>
</protein>
<gene>
    <name evidence="2" type="ORF">L4G47_06390</name>
</gene>
<name>A0ABS9I404_9PSED</name>
<dbReference type="RefSeq" id="WP_237251079.1">
    <property type="nucleotide sequence ID" value="NZ_JAKJXH010000005.1"/>
</dbReference>
<sequence>MIGRLIVALLVGAVLLLCASFLHIVSIVYLIGIVTGMSLVIAVVMWVRLGRKV</sequence>
<feature type="transmembrane region" description="Helical" evidence="1">
    <location>
        <begin position="30"/>
        <end position="49"/>
    </location>
</feature>
<proteinExistence type="predicted"/>